<evidence type="ECO:0000313" key="4">
    <source>
        <dbReference type="Proteomes" id="UP000199632"/>
    </source>
</evidence>
<dbReference type="InterPro" id="IPR012347">
    <property type="entry name" value="Ferritin-like"/>
</dbReference>
<proteinExistence type="predicted"/>
<organism evidence="3 4">
    <name type="scientific">Asanoa ishikariensis</name>
    <dbReference type="NCBI Taxonomy" id="137265"/>
    <lineage>
        <taxon>Bacteria</taxon>
        <taxon>Bacillati</taxon>
        <taxon>Actinomycetota</taxon>
        <taxon>Actinomycetes</taxon>
        <taxon>Micromonosporales</taxon>
        <taxon>Micromonosporaceae</taxon>
        <taxon>Asanoa</taxon>
    </lineage>
</organism>
<feature type="chain" id="PRO_5038990942" evidence="1">
    <location>
        <begin position="24"/>
        <end position="173"/>
    </location>
</feature>
<evidence type="ECO:0000256" key="1">
    <source>
        <dbReference type="SAM" id="SignalP"/>
    </source>
</evidence>
<dbReference type="PANTHER" id="PTHR38593:SF1">
    <property type="entry name" value="BLR2558 PROTEIN"/>
    <property type="match status" value="1"/>
</dbReference>
<dbReference type="AlphaFoldDB" id="A0A1H3U908"/>
<keyword evidence="1" id="KW-0732">Signal</keyword>
<feature type="domain" description="DUF4142" evidence="2">
    <location>
        <begin position="36"/>
        <end position="164"/>
    </location>
</feature>
<dbReference type="Proteomes" id="UP000199632">
    <property type="component" value="Unassembled WGS sequence"/>
</dbReference>
<accession>A0A1H3U908</accession>
<dbReference type="Gene3D" id="1.20.1260.10">
    <property type="match status" value="1"/>
</dbReference>
<gene>
    <name evidence="3" type="ORF">SAMN05421684_6766</name>
</gene>
<dbReference type="Pfam" id="PF13628">
    <property type="entry name" value="DUF4142"/>
    <property type="match status" value="1"/>
</dbReference>
<evidence type="ECO:0000259" key="2">
    <source>
        <dbReference type="Pfam" id="PF13628"/>
    </source>
</evidence>
<keyword evidence="4" id="KW-1185">Reference proteome</keyword>
<name>A0A1H3U908_9ACTN</name>
<dbReference type="EMBL" id="FNQB01000004">
    <property type="protein sequence ID" value="SDZ58767.1"/>
    <property type="molecule type" value="Genomic_DNA"/>
</dbReference>
<evidence type="ECO:0000313" key="3">
    <source>
        <dbReference type="EMBL" id="SDZ58767.1"/>
    </source>
</evidence>
<dbReference type="InterPro" id="IPR025419">
    <property type="entry name" value="DUF4142"/>
</dbReference>
<dbReference type="PANTHER" id="PTHR38593">
    <property type="entry name" value="BLR2558 PROTEIN"/>
    <property type="match status" value="1"/>
</dbReference>
<reference evidence="4" key="1">
    <citation type="submission" date="2016-10" db="EMBL/GenBank/DDBJ databases">
        <authorList>
            <person name="Varghese N."/>
            <person name="Submissions S."/>
        </authorList>
    </citation>
    <scope>NUCLEOTIDE SEQUENCE [LARGE SCALE GENOMIC DNA]</scope>
    <source>
        <strain evidence="4">DSM 44718</strain>
    </source>
</reference>
<feature type="signal peptide" evidence="1">
    <location>
        <begin position="1"/>
        <end position="23"/>
    </location>
</feature>
<sequence>MALRAFGVAAVLVAALGAGPAVAGAADAPAAAPSAQDVGYLQAAHQSNLVEIATGQQAQQKGQSQQVKDLGGRFVTDFTRLDQSLQQTASSLGVPLAPADAARQATKQLDKVPDGRYDRVWIPVQQAANKAATANAQREITSGSDPAVKQDASVAAPVLAEHAALLNQAASQI</sequence>
<dbReference type="RefSeq" id="WP_176985220.1">
    <property type="nucleotide sequence ID" value="NZ_BOND01000006.1"/>
</dbReference>
<protein>
    <submittedName>
        <fullName evidence="3">Putative membrane protein</fullName>
    </submittedName>
</protein>
<dbReference type="STRING" id="137265.SAMN05421684_6766"/>